<proteinExistence type="inferred from homology"/>
<dbReference type="InterPro" id="IPR002942">
    <property type="entry name" value="S4_RNA-bd"/>
</dbReference>
<comment type="function">
    <text evidence="7">Responsible for synthesis of pseudouridine from uracil.</text>
</comment>
<dbReference type="GO" id="GO:0003723">
    <property type="term" value="F:RNA binding"/>
    <property type="evidence" value="ECO:0007669"/>
    <property type="project" value="UniProtKB-KW"/>
</dbReference>
<dbReference type="InterPro" id="IPR006145">
    <property type="entry name" value="PsdUridine_synth_RsuA/RluA"/>
</dbReference>
<evidence type="ECO:0000256" key="4">
    <source>
        <dbReference type="ARBA" id="ARBA00023235"/>
    </source>
</evidence>
<dbReference type="CDD" id="cd02869">
    <property type="entry name" value="PseudoU_synth_RluA_like"/>
    <property type="match status" value="1"/>
</dbReference>
<dbReference type="InterPro" id="IPR020103">
    <property type="entry name" value="PsdUridine_synth_cat_dom_sf"/>
</dbReference>
<dbReference type="InterPro" id="IPR036986">
    <property type="entry name" value="S4_RNA-bd_sf"/>
</dbReference>
<comment type="similarity">
    <text evidence="2 7">Belongs to the pseudouridine synthase RluA family.</text>
</comment>
<organism evidence="9 10">
    <name type="scientific">Garciella nitratireducens DSM 15102</name>
    <dbReference type="NCBI Taxonomy" id="1121911"/>
    <lineage>
        <taxon>Bacteria</taxon>
        <taxon>Bacillati</taxon>
        <taxon>Bacillota</taxon>
        <taxon>Clostridia</taxon>
        <taxon>Eubacteriales</taxon>
        <taxon>Eubacteriaceae</taxon>
        <taxon>Garciella</taxon>
    </lineage>
</organism>
<dbReference type="PROSITE" id="PS50889">
    <property type="entry name" value="S4"/>
    <property type="match status" value="1"/>
</dbReference>
<evidence type="ECO:0000256" key="3">
    <source>
        <dbReference type="ARBA" id="ARBA00022884"/>
    </source>
</evidence>
<dbReference type="InterPro" id="IPR050188">
    <property type="entry name" value="RluA_PseudoU_synthase"/>
</dbReference>
<dbReference type="GO" id="GO:0120159">
    <property type="term" value="F:rRNA pseudouridine synthase activity"/>
    <property type="evidence" value="ECO:0007669"/>
    <property type="project" value="UniProtKB-ARBA"/>
</dbReference>
<dbReference type="InterPro" id="IPR006224">
    <property type="entry name" value="PsdUridine_synth_RluA-like_CS"/>
</dbReference>
<dbReference type="InterPro" id="IPR006225">
    <property type="entry name" value="PsdUridine_synth_RluC/D"/>
</dbReference>
<evidence type="ECO:0000256" key="5">
    <source>
        <dbReference type="PIRSR" id="PIRSR606225-1"/>
    </source>
</evidence>
<dbReference type="PROSITE" id="PS01129">
    <property type="entry name" value="PSI_RLU"/>
    <property type="match status" value="1"/>
</dbReference>
<dbReference type="PANTHER" id="PTHR21600">
    <property type="entry name" value="MITOCHONDRIAL RNA PSEUDOURIDINE SYNTHASE"/>
    <property type="match status" value="1"/>
</dbReference>
<evidence type="ECO:0000256" key="7">
    <source>
        <dbReference type="RuleBase" id="RU362028"/>
    </source>
</evidence>
<keyword evidence="3 6" id="KW-0694">RNA-binding</keyword>
<keyword evidence="10" id="KW-1185">Reference proteome</keyword>
<dbReference type="EC" id="5.4.99.-" evidence="7"/>
<dbReference type="PANTHER" id="PTHR21600:SF44">
    <property type="entry name" value="RIBOSOMAL LARGE SUBUNIT PSEUDOURIDINE SYNTHASE D"/>
    <property type="match status" value="1"/>
</dbReference>
<dbReference type="Gene3D" id="3.30.2350.10">
    <property type="entry name" value="Pseudouridine synthase"/>
    <property type="match status" value="1"/>
</dbReference>
<dbReference type="CDD" id="cd00165">
    <property type="entry name" value="S4"/>
    <property type="match status" value="1"/>
</dbReference>
<feature type="active site" evidence="5">
    <location>
        <position position="142"/>
    </location>
</feature>
<dbReference type="Proteomes" id="UP000196365">
    <property type="component" value="Unassembled WGS sequence"/>
</dbReference>
<comment type="catalytic activity">
    <reaction evidence="1 7">
        <text>a uridine in RNA = a pseudouridine in RNA</text>
        <dbReference type="Rhea" id="RHEA:48348"/>
        <dbReference type="Rhea" id="RHEA-COMP:12068"/>
        <dbReference type="Rhea" id="RHEA-COMP:12069"/>
        <dbReference type="ChEBI" id="CHEBI:65314"/>
        <dbReference type="ChEBI" id="CHEBI:65315"/>
    </reaction>
</comment>
<dbReference type="SMART" id="SM00363">
    <property type="entry name" value="S4"/>
    <property type="match status" value="1"/>
</dbReference>
<dbReference type="Gene3D" id="3.10.290.10">
    <property type="entry name" value="RNA-binding S4 domain"/>
    <property type="match status" value="1"/>
</dbReference>
<evidence type="ECO:0000259" key="8">
    <source>
        <dbReference type="SMART" id="SM00363"/>
    </source>
</evidence>
<gene>
    <name evidence="9" type="ORF">SAMN02745973_00240</name>
</gene>
<dbReference type="NCBIfam" id="TIGR00005">
    <property type="entry name" value="rluA_subfam"/>
    <property type="match status" value="1"/>
</dbReference>
<accession>A0A1T4JZL1</accession>
<dbReference type="Pfam" id="PF00849">
    <property type="entry name" value="PseudoU_synth_2"/>
    <property type="match status" value="1"/>
</dbReference>
<dbReference type="GO" id="GO:0000455">
    <property type="term" value="P:enzyme-directed rRNA pseudouridine synthesis"/>
    <property type="evidence" value="ECO:0007669"/>
    <property type="project" value="TreeGrafter"/>
</dbReference>
<dbReference type="AlphaFoldDB" id="A0A1T4JZL1"/>
<dbReference type="FunFam" id="3.30.2350.10:FF:000006">
    <property type="entry name" value="Pseudouridine synthase"/>
    <property type="match status" value="1"/>
</dbReference>
<reference evidence="9 10" key="1">
    <citation type="submission" date="2017-02" db="EMBL/GenBank/DDBJ databases">
        <authorList>
            <person name="Peterson S.W."/>
        </authorList>
    </citation>
    <scope>NUCLEOTIDE SEQUENCE [LARGE SCALE GENOMIC DNA]</scope>
    <source>
        <strain evidence="9 10">DSM 15102</strain>
    </source>
</reference>
<protein>
    <recommendedName>
        <fullName evidence="7">Pseudouridine synthase</fullName>
        <ecNumber evidence="7">5.4.99.-</ecNumber>
    </recommendedName>
</protein>
<feature type="domain" description="RNA-binding S4" evidence="8">
    <location>
        <begin position="20"/>
        <end position="83"/>
    </location>
</feature>
<dbReference type="SUPFAM" id="SSF55174">
    <property type="entry name" value="Alpha-L RNA-binding motif"/>
    <property type="match status" value="1"/>
</dbReference>
<evidence type="ECO:0000256" key="6">
    <source>
        <dbReference type="PROSITE-ProRule" id="PRU00182"/>
    </source>
</evidence>
<sequence>MVMKLKNVNCFIVENENVDKRVDAFLADQLKEYSRSYIKKLIKSKYVKVNNQFVKASYLLTQGDKIEIIIPDEKININPENISLDIIYEDDDVIIINKPQGMVVHPAPGNYSGTLVNALLYHKKPLSSINGEFRPGIVHRIDKDTSGLLIIAKNDFAHRKLAQQLQEHTITRRYIALTEKIIKKNKGTINLPIGRHPVHRKKMAVVKNGKPAITHFYVIDRFENNTLIEADLETGRTHQIRVHMDYIGHPLVGDPVYGYKKQIFSLQGQLLHAKKIGFIHPTKKIYMEFEAKLPEHFQKILDILRGK</sequence>
<evidence type="ECO:0000256" key="2">
    <source>
        <dbReference type="ARBA" id="ARBA00010876"/>
    </source>
</evidence>
<evidence type="ECO:0000313" key="10">
    <source>
        <dbReference type="Proteomes" id="UP000196365"/>
    </source>
</evidence>
<dbReference type="SUPFAM" id="SSF55120">
    <property type="entry name" value="Pseudouridine synthase"/>
    <property type="match status" value="1"/>
</dbReference>
<keyword evidence="4 7" id="KW-0413">Isomerase</keyword>
<dbReference type="EMBL" id="FUWV01000001">
    <property type="protein sequence ID" value="SJZ35593.1"/>
    <property type="molecule type" value="Genomic_DNA"/>
</dbReference>
<evidence type="ECO:0000256" key="1">
    <source>
        <dbReference type="ARBA" id="ARBA00000073"/>
    </source>
</evidence>
<evidence type="ECO:0000313" key="9">
    <source>
        <dbReference type="EMBL" id="SJZ35593.1"/>
    </source>
</evidence>
<name>A0A1T4JZL1_9FIRM</name>
<dbReference type="Pfam" id="PF01479">
    <property type="entry name" value="S4"/>
    <property type="match status" value="1"/>
</dbReference>